<organism evidence="1 2">
    <name type="scientific">Stutzerimonas stutzeri CCUG 29243</name>
    <dbReference type="NCBI Taxonomy" id="1196835"/>
    <lineage>
        <taxon>Bacteria</taxon>
        <taxon>Pseudomonadati</taxon>
        <taxon>Pseudomonadota</taxon>
        <taxon>Gammaproteobacteria</taxon>
        <taxon>Pseudomonadales</taxon>
        <taxon>Pseudomonadaceae</taxon>
        <taxon>Stutzerimonas</taxon>
    </lineage>
</organism>
<accession>I4CMG7</accession>
<dbReference type="AlphaFoldDB" id="I4CMG7"/>
<proteinExistence type="predicted"/>
<protein>
    <submittedName>
        <fullName evidence="1">Uncharacterized protein</fullName>
    </submittedName>
</protein>
<sequence>MQQVSDYVQANFGEAEAKRLEKIRQGGDNNQKGGAYENHYAVYRVCSIAANDPNGDLQRYVISSQDLAFVDDLSIKEPSLKTNYQAKNSATNAADWTADTSKRFEMQSAIDRDIYGYRENKQILLVSCPEKARNNENKVPGPMRSYAGVEHFPYYQTPAQLIQSYQPVQDVMEGVCAEASLSTLDAAFKLVLAAWVGSNGKELSVHDLFTEAKRISKPNVFKIGESEALVPAWLEKLCTSFAGCAIRVESGNFKISYKGLEVRCDAQLLQVEPEDEILATMASPLHLIQWAMKAMEKGLS</sequence>
<dbReference type="HOGENOM" id="CLU_075243_0_0_6"/>
<dbReference type="KEGG" id="psc:A458_00030"/>
<reference evidence="1 2" key="1">
    <citation type="journal article" date="2012" name="J. Bacteriol.">
        <title>Complete Genome Sequence of the Naphthalene-Degrading Bacterium Pseudomonas stutzeri AN10 (CCUG 29243).</title>
        <authorList>
            <person name="Brunet-Galmes I."/>
            <person name="Busquets A."/>
            <person name="Pena A."/>
            <person name="Gomila M."/>
            <person name="Nogales B."/>
            <person name="Garcia-Valdes E."/>
            <person name="Lalucat J."/>
            <person name="Bennasar A."/>
            <person name="Bosch R."/>
        </authorList>
    </citation>
    <scope>NUCLEOTIDE SEQUENCE [LARGE SCALE GENOMIC DNA]</scope>
    <source>
        <strain evidence="1 2">CCUG 29243</strain>
    </source>
</reference>
<dbReference type="Proteomes" id="UP000006063">
    <property type="component" value="Chromosome"/>
</dbReference>
<evidence type="ECO:0000313" key="1">
    <source>
        <dbReference type="EMBL" id="AFM31274.1"/>
    </source>
</evidence>
<dbReference type="eggNOG" id="ENOG502ZAN9">
    <property type="taxonomic scope" value="Bacteria"/>
</dbReference>
<dbReference type="EMBL" id="CP003677">
    <property type="protein sequence ID" value="AFM31274.1"/>
    <property type="molecule type" value="Genomic_DNA"/>
</dbReference>
<name>I4CMG7_STUST</name>
<gene>
    <name evidence="1" type="ORF">A458_00030</name>
</gene>
<evidence type="ECO:0000313" key="2">
    <source>
        <dbReference type="Proteomes" id="UP000006063"/>
    </source>
</evidence>